<dbReference type="Proteomes" id="UP000783686">
    <property type="component" value="Unassembled WGS sequence"/>
</dbReference>
<accession>A0A811JQR0</accession>
<dbReference type="PANTHER" id="PTHR13304:SF0">
    <property type="entry name" value="GLYCOSYLPHOSPHATIDYLINOSITOL ANCHOR ATTACHMENT 1 PROTEIN"/>
    <property type="match status" value="1"/>
</dbReference>
<dbReference type="PANTHER" id="PTHR13304">
    <property type="entry name" value="GLYCOSYLPHOSPHATIDYLINOSITOL ANCHOR ATTACHMENT 1 PROTEIN"/>
    <property type="match status" value="1"/>
</dbReference>
<keyword evidence="3" id="KW-1185">Reference proteome</keyword>
<reference evidence="2" key="1">
    <citation type="submission" date="2020-09" db="EMBL/GenBank/DDBJ databases">
        <authorList>
            <person name="Kikuchi T."/>
        </authorList>
    </citation>
    <scope>NUCLEOTIDE SEQUENCE</scope>
    <source>
        <strain evidence="2">SH1</strain>
    </source>
</reference>
<keyword evidence="1" id="KW-0812">Transmembrane</keyword>
<evidence type="ECO:0000313" key="2">
    <source>
        <dbReference type="EMBL" id="CAD5205683.1"/>
    </source>
</evidence>
<dbReference type="OrthoDB" id="445301at2759"/>
<evidence type="ECO:0000256" key="1">
    <source>
        <dbReference type="SAM" id="Phobius"/>
    </source>
</evidence>
<dbReference type="GO" id="GO:0016255">
    <property type="term" value="P:attachment of GPI anchor to protein"/>
    <property type="evidence" value="ECO:0007669"/>
    <property type="project" value="TreeGrafter"/>
</dbReference>
<organism evidence="2 3">
    <name type="scientific">Bursaphelenchus okinawaensis</name>
    <dbReference type="NCBI Taxonomy" id="465554"/>
    <lineage>
        <taxon>Eukaryota</taxon>
        <taxon>Metazoa</taxon>
        <taxon>Ecdysozoa</taxon>
        <taxon>Nematoda</taxon>
        <taxon>Chromadorea</taxon>
        <taxon>Rhabditida</taxon>
        <taxon>Tylenchina</taxon>
        <taxon>Tylenchomorpha</taxon>
        <taxon>Aphelenchoidea</taxon>
        <taxon>Aphelenchoididae</taxon>
        <taxon>Bursaphelenchus</taxon>
    </lineage>
</organism>
<sequence>MGFFMEAISEASEAKVRKWIDQRYKLTFLMVFVPVAYLAFMASPEYAVPTRMSESATLVAIANDDFNGFNKLTQFSKDIQAFQGSRNLTSKYIQKTFKENEIEVYEQNFYNKITKKTGINTFSVIRAYRSVPEEAILVVVQNSKKQTHAVSVALAYALYARTKHYWARDLIFLFVDGREPLTGVKSFLAAYNGESLSMVDFASLETNSGFLIGGICLDISTKLFTHMLVQYVGVNGILPNLDTINSVNRMGGKYGIRTIFRPQEIGGKDKHIRNVENLFRGVFAQAFNELEGLHSILNQYGIHSVTLKPYNSGNRYRQIDIKHTMPQITEGIVRSLNNILERFHQSYFFYLLLSSQHFLSIAFFSPAIGMFLFVLVLHQFSGWLDTKKFVIPGEWICIYMFSGLSYFAHCLLVSDSEVVNNFIKFCHSYGVDEDFHYATIFIATNLMLPVIVTRKIKTHSEHATTRFLHLTIALNVILCTGLLNFSLTLYWCIYICIALLGSKLLKWNNIITRTIFSIVFSPIVFYAATIMVAKEYDYWPNEVAVKQLDQGLDLKNVLIAVYKEGERHLINHVQFNSMNFLVFALFIQPTHLVLTSLLGKEPAVADEQHKKTE</sequence>
<feature type="transmembrane region" description="Helical" evidence="1">
    <location>
        <begin position="347"/>
        <end position="377"/>
    </location>
</feature>
<keyword evidence="1" id="KW-0472">Membrane</keyword>
<dbReference type="EMBL" id="CAJFCW020000001">
    <property type="protein sequence ID" value="CAG9078667.1"/>
    <property type="molecule type" value="Genomic_DNA"/>
</dbReference>
<dbReference type="InterPro" id="IPR007246">
    <property type="entry name" value="Gaa1"/>
</dbReference>
<dbReference type="Pfam" id="PF04114">
    <property type="entry name" value="Gaa1"/>
    <property type="match status" value="1"/>
</dbReference>
<evidence type="ECO:0000313" key="3">
    <source>
        <dbReference type="Proteomes" id="UP000614601"/>
    </source>
</evidence>
<dbReference type="GO" id="GO:0042765">
    <property type="term" value="C:GPI-anchor transamidase complex"/>
    <property type="evidence" value="ECO:0007669"/>
    <property type="project" value="InterPro"/>
</dbReference>
<feature type="transmembrane region" description="Helical" evidence="1">
    <location>
        <begin position="435"/>
        <end position="452"/>
    </location>
</feature>
<name>A0A811JQR0_9BILA</name>
<keyword evidence="1" id="KW-1133">Transmembrane helix</keyword>
<dbReference type="Proteomes" id="UP000614601">
    <property type="component" value="Unassembled WGS sequence"/>
</dbReference>
<dbReference type="EMBL" id="CAJFDH010000001">
    <property type="protein sequence ID" value="CAD5205683.1"/>
    <property type="molecule type" value="Genomic_DNA"/>
</dbReference>
<dbReference type="AlphaFoldDB" id="A0A811JQR0"/>
<comment type="caution">
    <text evidence="2">The sequence shown here is derived from an EMBL/GenBank/DDBJ whole genome shotgun (WGS) entry which is preliminary data.</text>
</comment>
<feature type="transmembrane region" description="Helical" evidence="1">
    <location>
        <begin position="389"/>
        <end position="408"/>
    </location>
</feature>
<feature type="transmembrane region" description="Helical" evidence="1">
    <location>
        <begin position="26"/>
        <end position="43"/>
    </location>
</feature>
<feature type="transmembrane region" description="Helical" evidence="1">
    <location>
        <begin position="472"/>
        <end position="502"/>
    </location>
</feature>
<gene>
    <name evidence="2" type="ORF">BOKJ2_LOCUS367</name>
</gene>
<proteinExistence type="predicted"/>
<feature type="transmembrane region" description="Helical" evidence="1">
    <location>
        <begin position="514"/>
        <end position="533"/>
    </location>
</feature>
<protein>
    <submittedName>
        <fullName evidence="2">Uncharacterized protein</fullName>
    </submittedName>
</protein>